<gene>
    <name evidence="5" type="ORF">POPTR_015G059850</name>
</gene>
<evidence type="ECO:0000256" key="4">
    <source>
        <dbReference type="SAM" id="MobiDB-lite"/>
    </source>
</evidence>
<accession>A0A3N7G0C9</accession>
<dbReference type="GO" id="GO:0016020">
    <property type="term" value="C:membrane"/>
    <property type="evidence" value="ECO:0007669"/>
    <property type="project" value="InterPro"/>
</dbReference>
<dbReference type="AlphaFoldDB" id="A0A3N7G0C9"/>
<feature type="region of interest" description="Disordered" evidence="4">
    <location>
        <begin position="1"/>
        <end position="44"/>
    </location>
</feature>
<dbReference type="GO" id="GO:0005524">
    <property type="term" value="F:ATP binding"/>
    <property type="evidence" value="ECO:0007669"/>
    <property type="project" value="InterPro"/>
</dbReference>
<keyword evidence="2" id="KW-1133">Transmembrane helix</keyword>
<evidence type="ECO:0000256" key="2">
    <source>
        <dbReference type="ARBA" id="ARBA00022989"/>
    </source>
</evidence>
<feature type="compositionally biased region" description="Polar residues" evidence="4">
    <location>
        <begin position="28"/>
        <end position="38"/>
    </location>
</feature>
<dbReference type="Proteomes" id="UP000006729">
    <property type="component" value="Chromosome 15"/>
</dbReference>
<keyword evidence="6" id="KW-1185">Reference proteome</keyword>
<reference evidence="5 6" key="1">
    <citation type="journal article" date="2006" name="Science">
        <title>The genome of black cottonwood, Populus trichocarpa (Torr. &amp; Gray).</title>
        <authorList>
            <person name="Tuskan G.A."/>
            <person name="Difazio S."/>
            <person name="Jansson S."/>
            <person name="Bohlmann J."/>
            <person name="Grigoriev I."/>
            <person name="Hellsten U."/>
            <person name="Putnam N."/>
            <person name="Ralph S."/>
            <person name="Rombauts S."/>
            <person name="Salamov A."/>
            <person name="Schein J."/>
            <person name="Sterck L."/>
            <person name="Aerts A."/>
            <person name="Bhalerao R.R."/>
            <person name="Bhalerao R.P."/>
            <person name="Blaudez D."/>
            <person name="Boerjan W."/>
            <person name="Brun A."/>
            <person name="Brunner A."/>
            <person name="Busov V."/>
            <person name="Campbell M."/>
            <person name="Carlson J."/>
            <person name="Chalot M."/>
            <person name="Chapman J."/>
            <person name="Chen G.L."/>
            <person name="Cooper D."/>
            <person name="Coutinho P.M."/>
            <person name="Couturier J."/>
            <person name="Covert S."/>
            <person name="Cronk Q."/>
            <person name="Cunningham R."/>
            <person name="Davis J."/>
            <person name="Degroeve S."/>
            <person name="Dejardin A."/>
            <person name="Depamphilis C."/>
            <person name="Detter J."/>
            <person name="Dirks B."/>
            <person name="Dubchak I."/>
            <person name="Duplessis S."/>
            <person name="Ehlting J."/>
            <person name="Ellis B."/>
            <person name="Gendler K."/>
            <person name="Goodstein D."/>
            <person name="Gribskov M."/>
            <person name="Grimwood J."/>
            <person name="Groover A."/>
            <person name="Gunter L."/>
            <person name="Hamberger B."/>
            <person name="Heinze B."/>
            <person name="Helariutta Y."/>
            <person name="Henrissat B."/>
            <person name="Holligan D."/>
            <person name="Holt R."/>
            <person name="Huang W."/>
            <person name="Islam-Faridi N."/>
            <person name="Jones S."/>
            <person name="Jones-Rhoades M."/>
            <person name="Jorgensen R."/>
            <person name="Joshi C."/>
            <person name="Kangasjarvi J."/>
            <person name="Karlsson J."/>
            <person name="Kelleher C."/>
            <person name="Kirkpatrick R."/>
            <person name="Kirst M."/>
            <person name="Kohler A."/>
            <person name="Kalluri U."/>
            <person name="Larimer F."/>
            <person name="Leebens-Mack J."/>
            <person name="Leple J.C."/>
            <person name="Locascio P."/>
            <person name="Lou Y."/>
            <person name="Lucas S."/>
            <person name="Martin F."/>
            <person name="Montanini B."/>
            <person name="Napoli C."/>
            <person name="Nelson D.R."/>
            <person name="Nelson C."/>
            <person name="Nieminen K."/>
            <person name="Nilsson O."/>
            <person name="Pereda V."/>
            <person name="Peter G."/>
            <person name="Philippe R."/>
            <person name="Pilate G."/>
            <person name="Poliakov A."/>
            <person name="Razumovskaya J."/>
            <person name="Richardson P."/>
            <person name="Rinaldi C."/>
            <person name="Ritland K."/>
            <person name="Rouze P."/>
            <person name="Ryaboy D."/>
            <person name="Schmutz J."/>
            <person name="Schrader J."/>
            <person name="Segerman B."/>
            <person name="Shin H."/>
            <person name="Siddiqui A."/>
            <person name="Sterky F."/>
            <person name="Terry A."/>
            <person name="Tsai C.J."/>
            <person name="Uberbacher E."/>
            <person name="Unneberg P."/>
            <person name="Vahala J."/>
            <person name="Wall K."/>
            <person name="Wessler S."/>
            <person name="Yang G."/>
            <person name="Yin T."/>
            <person name="Douglas C."/>
            <person name="Marra M."/>
            <person name="Sandberg G."/>
            <person name="Van de Peer Y."/>
            <person name="Rokhsar D."/>
        </authorList>
    </citation>
    <scope>NUCLEOTIDE SEQUENCE [LARGE SCALE GENOMIC DNA]</scope>
    <source>
        <strain evidence="6">cv. Nisqually</strain>
    </source>
</reference>
<dbReference type="SUPFAM" id="SSF90123">
    <property type="entry name" value="ABC transporter transmembrane region"/>
    <property type="match status" value="1"/>
</dbReference>
<evidence type="ECO:0000256" key="1">
    <source>
        <dbReference type="ARBA" id="ARBA00022692"/>
    </source>
</evidence>
<sequence>MDRLGGVNGGGGGGERTPLLGQGGGRKGNNNASENNQFPDLEHGDAVPAANVGFGRVFSLAKPDAGKLIIATLALLIASTSNILIPKFGGKIIDIVSGDTETPEQKAEGLRAVNSTNLSRCHSRFGMRSTQSMVVFFH</sequence>
<protein>
    <submittedName>
        <fullName evidence="5">Uncharacterized protein</fullName>
    </submittedName>
</protein>
<dbReference type="STRING" id="3694.A0A3N7G0C9"/>
<dbReference type="InParanoid" id="A0A3N7G0C9"/>
<feature type="compositionally biased region" description="Gly residues" evidence="4">
    <location>
        <begin position="1"/>
        <end position="27"/>
    </location>
</feature>
<organism evidence="5 6">
    <name type="scientific">Populus trichocarpa</name>
    <name type="common">Western balsam poplar</name>
    <name type="synonym">Populus balsamifera subsp. trichocarpa</name>
    <dbReference type="NCBI Taxonomy" id="3694"/>
    <lineage>
        <taxon>Eukaryota</taxon>
        <taxon>Viridiplantae</taxon>
        <taxon>Streptophyta</taxon>
        <taxon>Embryophyta</taxon>
        <taxon>Tracheophyta</taxon>
        <taxon>Spermatophyta</taxon>
        <taxon>Magnoliopsida</taxon>
        <taxon>eudicotyledons</taxon>
        <taxon>Gunneridae</taxon>
        <taxon>Pentapetalae</taxon>
        <taxon>rosids</taxon>
        <taxon>fabids</taxon>
        <taxon>Malpighiales</taxon>
        <taxon>Salicaceae</taxon>
        <taxon>Saliceae</taxon>
        <taxon>Populus</taxon>
    </lineage>
</organism>
<evidence type="ECO:0000313" key="5">
    <source>
        <dbReference type="EMBL" id="RQP00660.1"/>
    </source>
</evidence>
<proteinExistence type="predicted"/>
<keyword evidence="3" id="KW-0472">Membrane</keyword>
<dbReference type="InterPro" id="IPR036640">
    <property type="entry name" value="ABC1_TM_sf"/>
</dbReference>
<evidence type="ECO:0000256" key="3">
    <source>
        <dbReference type="ARBA" id="ARBA00023136"/>
    </source>
</evidence>
<dbReference type="EMBL" id="CM009304">
    <property type="protein sequence ID" value="RQP00660.1"/>
    <property type="molecule type" value="Genomic_DNA"/>
</dbReference>
<name>A0A3N7G0C9_POPTR</name>
<evidence type="ECO:0000313" key="6">
    <source>
        <dbReference type="Proteomes" id="UP000006729"/>
    </source>
</evidence>
<keyword evidence="1" id="KW-0812">Transmembrane</keyword>